<dbReference type="EMBL" id="JACGCM010002063">
    <property type="protein sequence ID" value="KAF6145427.1"/>
    <property type="molecule type" value="Genomic_DNA"/>
</dbReference>
<evidence type="ECO:0000259" key="7">
    <source>
        <dbReference type="Pfam" id="PF05699"/>
    </source>
</evidence>
<protein>
    <recommendedName>
        <fullName evidence="11">Transposase</fullName>
    </recommendedName>
</protein>
<keyword evidence="5" id="KW-0238">DNA-binding</keyword>
<evidence type="ECO:0000313" key="10">
    <source>
        <dbReference type="Proteomes" id="UP000541444"/>
    </source>
</evidence>
<feature type="domain" description="hAT-like transposase RNase-H fold" evidence="8">
    <location>
        <begin position="287"/>
        <end position="385"/>
    </location>
</feature>
<sequence>MIIMHEYPLHMVEHSAFISFVQNLQPRFSMVNFSTVQGDCVAIYLREKQNLVKLLGGISGHISITLDLWSSCQTLGYVFLTAHFIDNDWKLQRRVLNVVEVSSPDREDALSHAIGVCIGDWGLDGKVFTLTLDKGISNDNEIPSLRGYLWIKNPLLLNGQLLIEQCYPHVLSSIAQDGLTAIQEIINKIRDSVKYVKTSNTHEEKFAELRQQLQVPSTKTLALDDQTRWDTTYLMLVAALEMREVFCCMDTADPDYKIAISLDEWKQVETLCAYLKLFFDGTNILTSSAYPTANAYFHDVGKIQLELTHAAMGEDSFIRDLTHPMKEKFDKFWRDCSLALAIAVVMDPRFKMKLVEFSFSKVYGDDSDTYVKIVDEGIHELFSEYVMQPLLLTTYPELGDEGEVKTEPSQDSLIGGDGNGTLLSNGDGLMDFDVFISELSSSQPTKSELDQYLDESLLPRAQDFDILSWWKLNNLKYPILSRMARDILSIPVSTVGVDAVFNTARNKLDNYRSSLRHETVEALICAKDWLQNASKEPLTAIVKMEY</sequence>
<proteinExistence type="predicted"/>
<dbReference type="Pfam" id="PF05699">
    <property type="entry name" value="Dimer_Tnp_hAT"/>
    <property type="match status" value="1"/>
</dbReference>
<reference evidence="9 10" key="1">
    <citation type="journal article" date="2020" name="IScience">
        <title>Genome Sequencing of the Endangered Kingdonia uniflora (Circaeasteraceae, Ranunculales) Reveals Potential Mechanisms of Evolutionary Specialization.</title>
        <authorList>
            <person name="Sun Y."/>
            <person name="Deng T."/>
            <person name="Zhang A."/>
            <person name="Moore M.J."/>
            <person name="Landis J.B."/>
            <person name="Lin N."/>
            <person name="Zhang H."/>
            <person name="Zhang X."/>
            <person name="Huang J."/>
            <person name="Zhang X."/>
            <person name="Sun H."/>
            <person name="Wang H."/>
        </authorList>
    </citation>
    <scope>NUCLEOTIDE SEQUENCE [LARGE SCALE GENOMIC DNA]</scope>
    <source>
        <strain evidence="9">TB1705</strain>
        <tissue evidence="9">Leaf</tissue>
    </source>
</reference>
<evidence type="ECO:0000256" key="1">
    <source>
        <dbReference type="ARBA" id="ARBA00004123"/>
    </source>
</evidence>
<dbReference type="SUPFAM" id="SSF53098">
    <property type="entry name" value="Ribonuclease H-like"/>
    <property type="match status" value="1"/>
</dbReference>
<evidence type="ECO:0008006" key="11">
    <source>
        <dbReference type="Google" id="ProtNLM"/>
    </source>
</evidence>
<gene>
    <name evidence="9" type="ORF">GIB67_032550</name>
</gene>
<dbReference type="OrthoDB" id="2610923at2759"/>
<evidence type="ECO:0000256" key="4">
    <source>
        <dbReference type="ARBA" id="ARBA00022833"/>
    </source>
</evidence>
<keyword evidence="4" id="KW-0862">Zinc</keyword>
<dbReference type="GO" id="GO:0046983">
    <property type="term" value="F:protein dimerization activity"/>
    <property type="evidence" value="ECO:0007669"/>
    <property type="project" value="InterPro"/>
</dbReference>
<comment type="subcellular location">
    <subcellularLocation>
        <location evidence="1">Nucleus</location>
    </subcellularLocation>
</comment>
<dbReference type="GO" id="GO:0008270">
    <property type="term" value="F:zinc ion binding"/>
    <property type="evidence" value="ECO:0007669"/>
    <property type="project" value="UniProtKB-KW"/>
</dbReference>
<feature type="domain" description="HAT C-terminal dimerisation" evidence="7">
    <location>
        <begin position="448"/>
        <end position="530"/>
    </location>
</feature>
<dbReference type="GO" id="GO:0003677">
    <property type="term" value="F:DNA binding"/>
    <property type="evidence" value="ECO:0007669"/>
    <property type="project" value="UniProtKB-KW"/>
</dbReference>
<keyword evidence="3" id="KW-0863">Zinc-finger</keyword>
<evidence type="ECO:0000256" key="6">
    <source>
        <dbReference type="ARBA" id="ARBA00023242"/>
    </source>
</evidence>
<keyword evidence="10" id="KW-1185">Reference proteome</keyword>
<accession>A0A7J7LS55</accession>
<organism evidence="9 10">
    <name type="scientific">Kingdonia uniflora</name>
    <dbReference type="NCBI Taxonomy" id="39325"/>
    <lineage>
        <taxon>Eukaryota</taxon>
        <taxon>Viridiplantae</taxon>
        <taxon>Streptophyta</taxon>
        <taxon>Embryophyta</taxon>
        <taxon>Tracheophyta</taxon>
        <taxon>Spermatophyta</taxon>
        <taxon>Magnoliopsida</taxon>
        <taxon>Ranunculales</taxon>
        <taxon>Circaeasteraceae</taxon>
        <taxon>Kingdonia</taxon>
    </lineage>
</organism>
<evidence type="ECO:0000256" key="5">
    <source>
        <dbReference type="ARBA" id="ARBA00023125"/>
    </source>
</evidence>
<evidence type="ECO:0000259" key="8">
    <source>
        <dbReference type="Pfam" id="PF14372"/>
    </source>
</evidence>
<dbReference type="GO" id="GO:0005634">
    <property type="term" value="C:nucleus"/>
    <property type="evidence" value="ECO:0007669"/>
    <property type="project" value="UniProtKB-SubCell"/>
</dbReference>
<comment type="caution">
    <text evidence="9">The sequence shown here is derived from an EMBL/GenBank/DDBJ whole genome shotgun (WGS) entry which is preliminary data.</text>
</comment>
<keyword evidence="6" id="KW-0539">Nucleus</keyword>
<dbReference type="AlphaFoldDB" id="A0A7J7LS55"/>
<evidence type="ECO:0000313" key="9">
    <source>
        <dbReference type="EMBL" id="KAF6145427.1"/>
    </source>
</evidence>
<keyword evidence="2" id="KW-0479">Metal-binding</keyword>
<dbReference type="InterPro" id="IPR025525">
    <property type="entry name" value="hAT-like_transposase_RNase-H"/>
</dbReference>
<evidence type="ECO:0000256" key="2">
    <source>
        <dbReference type="ARBA" id="ARBA00022723"/>
    </source>
</evidence>
<dbReference type="InterPro" id="IPR008906">
    <property type="entry name" value="HATC_C_dom"/>
</dbReference>
<evidence type="ECO:0000256" key="3">
    <source>
        <dbReference type="ARBA" id="ARBA00022771"/>
    </source>
</evidence>
<dbReference type="PANTHER" id="PTHR46481:SF10">
    <property type="entry name" value="ZINC FINGER BED DOMAIN-CONTAINING PROTEIN 39"/>
    <property type="match status" value="1"/>
</dbReference>
<name>A0A7J7LS55_9MAGN</name>
<dbReference type="InterPro" id="IPR052035">
    <property type="entry name" value="ZnF_BED_domain_contain"/>
</dbReference>
<dbReference type="Pfam" id="PF14372">
    <property type="entry name" value="hAT-like_RNase-H"/>
    <property type="match status" value="1"/>
</dbReference>
<dbReference type="PANTHER" id="PTHR46481">
    <property type="entry name" value="ZINC FINGER BED DOMAIN-CONTAINING PROTEIN 4"/>
    <property type="match status" value="1"/>
</dbReference>
<dbReference type="Proteomes" id="UP000541444">
    <property type="component" value="Unassembled WGS sequence"/>
</dbReference>
<dbReference type="InterPro" id="IPR012337">
    <property type="entry name" value="RNaseH-like_sf"/>
</dbReference>